<sequence>MTDRRTPLAELEAGVPFARRHIGPDAEAQAKMLAQVGFGSLDELTAAAVPDTIRSAEALGLPAALTEAEVVAELRALADRNQVLAPMIGLGYYGTFTPPVILRNVMENPSWYTAYTPYQPEISQGRLEALLNFQTMVADLTGLPTSGASLLDEGTAAAEAMALSRRVGKVKDGVFLIDADAFPQTIAVIETRAEPTGVEVVVADLSDGIPAEVAERGVFGVLLQYPGASGAVRDLRPVIEQAHGIGAVVTVAADLLALTLLTSPGALGADIAVGTTQRFGVPMGFGGPHAGYMAVRDAYARNLPGRLVGVSVDADGDKAYRLALQTREQHIRREKATSNICTAQVLLAVMAGMYAVYHGPDGLASIARRTHRYTALLAAALRSAGLETEHAGFFDTLTVRVPDRAAEVVEAARAAGVNLRLTDADRVGVACDETTNRAQLASVLAAFGAPAADLDALDAATGDALPAALARTEPYLTHPVFHQHRSETAMLRYLRRLADRDYALDRGMIPLGSCTMKLNATTEMEPVTWPEFGALHPFAPAEQAAGYLELIHGLEDQLAEVTGYDKVSLQPNAGSQGELAGLLAVRAYHRANGDTGRTVCLIPSSAHGTNAASAVMAGMKVVVVRTGENGDVDVDDLHAKIDQHRDTLAVLMVTYPSTHGVFEDNITDICAAVHDAGGQVYVDGANLNALVGLARPGRFGADVSHLNLHKTFCIPHGGGGPGVGPVAVRAHLAPYLPNHPLQPTAGPETGVGPVSAAPWGSAGILPISWTYVRLMGAEGLKQATQMAVLGANYVAKRLEPHFPVLYTGPGGLVAHECIIDLRPLSKDTGVSVDDIAKRLIDYGFHAPTMSFPVAGTLMIEPTESEDLAELDRFCDAMIAIRGEIDRVVAGEWPADDNPLHNAPHTAAALGGEWTHAYSRQEAVFPAGVSAADKYWPPVRRIDGAFGDRNLVCSCPPLDAYGD</sequence>
<dbReference type="GO" id="GO:0004375">
    <property type="term" value="F:glycine dehydrogenase (decarboxylating) activity"/>
    <property type="evidence" value="ECO:0007669"/>
    <property type="project" value="UniProtKB-EC"/>
</dbReference>
<dbReference type="InterPro" id="IPR003437">
    <property type="entry name" value="GcvP"/>
</dbReference>
<keyword evidence="13" id="KW-1185">Reference proteome</keyword>
<dbReference type="OrthoDB" id="9801272at2"/>
<proteinExistence type="inferred from homology"/>
<dbReference type="Gene3D" id="3.40.640.10">
    <property type="entry name" value="Type I PLP-dependent aspartate aminotransferase-like (Major domain)"/>
    <property type="match status" value="2"/>
</dbReference>
<feature type="domain" description="Glycine cleavage system P-protein N-terminal" evidence="10">
    <location>
        <begin position="455"/>
        <end position="737"/>
    </location>
</feature>
<dbReference type="FunFam" id="3.40.640.10:FF:000005">
    <property type="entry name" value="Glycine dehydrogenase (decarboxylating), mitochondrial"/>
    <property type="match status" value="1"/>
</dbReference>
<dbReference type="InterPro" id="IPR049316">
    <property type="entry name" value="GDC-P_C"/>
</dbReference>
<reference evidence="12 13" key="1">
    <citation type="submission" date="2016-10" db="EMBL/GenBank/DDBJ databases">
        <authorList>
            <person name="de Groot N.N."/>
        </authorList>
    </citation>
    <scope>NUCLEOTIDE SEQUENCE [LARGE SCALE GENOMIC DNA]</scope>
    <source>
        <strain evidence="12 13">CGMCC 4.2026</strain>
    </source>
</reference>
<dbReference type="Pfam" id="PF21478">
    <property type="entry name" value="GcvP2_C"/>
    <property type="match status" value="1"/>
</dbReference>
<evidence type="ECO:0000256" key="8">
    <source>
        <dbReference type="HAMAP-Rule" id="MF_00711"/>
    </source>
</evidence>
<dbReference type="AlphaFoldDB" id="A0A1H8IWL6"/>
<dbReference type="InterPro" id="IPR015421">
    <property type="entry name" value="PyrdxlP-dep_Trfase_major"/>
</dbReference>
<accession>A0A1H8IWL6</accession>
<evidence type="ECO:0000256" key="2">
    <source>
        <dbReference type="ARBA" id="ARBA00003788"/>
    </source>
</evidence>
<dbReference type="GO" id="GO:0005960">
    <property type="term" value="C:glycine cleavage complex"/>
    <property type="evidence" value="ECO:0007669"/>
    <property type="project" value="TreeGrafter"/>
</dbReference>
<evidence type="ECO:0000256" key="6">
    <source>
        <dbReference type="ARBA" id="ARBA00023002"/>
    </source>
</evidence>
<dbReference type="GO" id="GO:0019464">
    <property type="term" value="P:glycine decarboxylation via glycine cleavage system"/>
    <property type="evidence" value="ECO:0007669"/>
    <property type="project" value="UniProtKB-UniRule"/>
</dbReference>
<organism evidence="12 13">
    <name type="scientific">Actinacidiphila rubida</name>
    <dbReference type="NCBI Taxonomy" id="310780"/>
    <lineage>
        <taxon>Bacteria</taxon>
        <taxon>Bacillati</taxon>
        <taxon>Actinomycetota</taxon>
        <taxon>Actinomycetes</taxon>
        <taxon>Kitasatosporales</taxon>
        <taxon>Streptomycetaceae</taxon>
        <taxon>Actinacidiphila</taxon>
    </lineage>
</organism>
<dbReference type="EC" id="1.4.4.2" evidence="8"/>
<dbReference type="InterPro" id="IPR049315">
    <property type="entry name" value="GDC-P_N"/>
</dbReference>
<dbReference type="STRING" id="310780.SAMN05216267_100915"/>
<dbReference type="InterPro" id="IPR015424">
    <property type="entry name" value="PyrdxlP-dep_Trfase"/>
</dbReference>
<protein>
    <recommendedName>
        <fullName evidence="8">Glycine dehydrogenase (decarboxylating)</fullName>
        <ecNumber evidence="8">1.4.4.2</ecNumber>
    </recommendedName>
    <alternativeName>
        <fullName evidence="8">Glycine cleavage system P-protein</fullName>
    </alternativeName>
    <alternativeName>
        <fullName evidence="8">Glycine decarboxylase</fullName>
    </alternativeName>
    <alternativeName>
        <fullName evidence="8">Glycine dehydrogenase (aminomethyl-transferring)</fullName>
    </alternativeName>
</protein>
<evidence type="ECO:0000256" key="5">
    <source>
        <dbReference type="ARBA" id="ARBA00022898"/>
    </source>
</evidence>
<dbReference type="SUPFAM" id="SSF53383">
    <property type="entry name" value="PLP-dependent transferases"/>
    <property type="match status" value="2"/>
</dbReference>
<comment type="cofactor">
    <cofactor evidence="1 8 9">
        <name>pyridoxal 5'-phosphate</name>
        <dbReference type="ChEBI" id="CHEBI:597326"/>
    </cofactor>
</comment>
<dbReference type="InterPro" id="IPR020581">
    <property type="entry name" value="GDC_P"/>
</dbReference>
<feature type="domain" description="Glycine cleavage system P-protein N-terminal" evidence="10">
    <location>
        <begin position="19"/>
        <end position="447"/>
    </location>
</feature>
<comment type="subunit">
    <text evidence="4 8">The glycine cleavage system is composed of four proteins: P, T, L and H.</text>
</comment>
<dbReference type="Gene3D" id="3.90.1150.10">
    <property type="entry name" value="Aspartate Aminotransferase, domain 1"/>
    <property type="match status" value="2"/>
</dbReference>
<evidence type="ECO:0000256" key="7">
    <source>
        <dbReference type="ARBA" id="ARBA00049026"/>
    </source>
</evidence>
<comment type="similarity">
    <text evidence="3 8">Belongs to the GcvP family.</text>
</comment>
<dbReference type="PANTHER" id="PTHR11773:SF1">
    <property type="entry name" value="GLYCINE DEHYDROGENASE (DECARBOXYLATING), MITOCHONDRIAL"/>
    <property type="match status" value="1"/>
</dbReference>
<feature type="domain" description="Glycine dehydrogenase C-terminal" evidence="11">
    <location>
        <begin position="783"/>
        <end position="904"/>
    </location>
</feature>
<dbReference type="HAMAP" id="MF_00711">
    <property type="entry name" value="GcvP"/>
    <property type="match status" value="1"/>
</dbReference>
<evidence type="ECO:0000256" key="1">
    <source>
        <dbReference type="ARBA" id="ARBA00001933"/>
    </source>
</evidence>
<evidence type="ECO:0000313" key="13">
    <source>
        <dbReference type="Proteomes" id="UP000181951"/>
    </source>
</evidence>
<feature type="modified residue" description="N6-(pyridoxal phosphate)lysine" evidence="8 9">
    <location>
        <position position="710"/>
    </location>
</feature>
<dbReference type="NCBIfam" id="NF003346">
    <property type="entry name" value="PRK04366.1"/>
    <property type="match status" value="1"/>
</dbReference>
<dbReference type="PANTHER" id="PTHR11773">
    <property type="entry name" value="GLYCINE DEHYDROGENASE, DECARBOXYLATING"/>
    <property type="match status" value="1"/>
</dbReference>
<evidence type="ECO:0000256" key="4">
    <source>
        <dbReference type="ARBA" id="ARBA00011690"/>
    </source>
</evidence>
<evidence type="ECO:0000256" key="3">
    <source>
        <dbReference type="ARBA" id="ARBA00010756"/>
    </source>
</evidence>
<dbReference type="Proteomes" id="UP000181951">
    <property type="component" value="Unassembled WGS sequence"/>
</dbReference>
<dbReference type="FunFam" id="3.90.1150.10:FF:000007">
    <property type="entry name" value="Glycine dehydrogenase (decarboxylating), mitochondrial"/>
    <property type="match status" value="1"/>
</dbReference>
<evidence type="ECO:0000313" key="12">
    <source>
        <dbReference type="EMBL" id="SEN72831.1"/>
    </source>
</evidence>
<dbReference type="CDD" id="cd00613">
    <property type="entry name" value="GDC-P"/>
    <property type="match status" value="2"/>
</dbReference>
<dbReference type="InterPro" id="IPR015422">
    <property type="entry name" value="PyrdxlP-dep_Trfase_small"/>
</dbReference>
<dbReference type="RefSeq" id="WP_069465406.1">
    <property type="nucleotide sequence ID" value="NZ_FODD01000009.1"/>
</dbReference>
<dbReference type="FunFam" id="3.40.640.10:FF:000007">
    <property type="entry name" value="glycine dehydrogenase (Decarboxylating), mitochondrial"/>
    <property type="match status" value="1"/>
</dbReference>
<dbReference type="GO" id="GO:0016594">
    <property type="term" value="F:glycine binding"/>
    <property type="evidence" value="ECO:0007669"/>
    <property type="project" value="TreeGrafter"/>
</dbReference>
<comment type="catalytic activity">
    <reaction evidence="7 8">
        <text>N(6)-[(R)-lipoyl]-L-lysyl-[glycine-cleavage complex H protein] + glycine + H(+) = N(6)-[(R)-S(8)-aminomethyldihydrolipoyl]-L-lysyl-[glycine-cleavage complex H protein] + CO2</text>
        <dbReference type="Rhea" id="RHEA:24304"/>
        <dbReference type="Rhea" id="RHEA-COMP:10494"/>
        <dbReference type="Rhea" id="RHEA-COMP:10495"/>
        <dbReference type="ChEBI" id="CHEBI:15378"/>
        <dbReference type="ChEBI" id="CHEBI:16526"/>
        <dbReference type="ChEBI" id="CHEBI:57305"/>
        <dbReference type="ChEBI" id="CHEBI:83099"/>
        <dbReference type="ChEBI" id="CHEBI:83143"/>
        <dbReference type="EC" id="1.4.4.2"/>
    </reaction>
</comment>
<dbReference type="EMBL" id="FODD01000009">
    <property type="protein sequence ID" value="SEN72831.1"/>
    <property type="molecule type" value="Genomic_DNA"/>
</dbReference>
<evidence type="ECO:0000256" key="9">
    <source>
        <dbReference type="PIRSR" id="PIRSR603437-50"/>
    </source>
</evidence>
<keyword evidence="5 8" id="KW-0663">Pyridoxal phosphate</keyword>
<dbReference type="Pfam" id="PF02347">
    <property type="entry name" value="GDC-P"/>
    <property type="match status" value="2"/>
</dbReference>
<dbReference type="GO" id="GO:0030170">
    <property type="term" value="F:pyridoxal phosphate binding"/>
    <property type="evidence" value="ECO:0007669"/>
    <property type="project" value="TreeGrafter"/>
</dbReference>
<name>A0A1H8IWL6_9ACTN</name>
<dbReference type="GO" id="GO:0005829">
    <property type="term" value="C:cytosol"/>
    <property type="evidence" value="ECO:0007669"/>
    <property type="project" value="TreeGrafter"/>
</dbReference>
<keyword evidence="6 8" id="KW-0560">Oxidoreductase</keyword>
<evidence type="ECO:0000259" key="11">
    <source>
        <dbReference type="Pfam" id="PF21478"/>
    </source>
</evidence>
<evidence type="ECO:0000259" key="10">
    <source>
        <dbReference type="Pfam" id="PF02347"/>
    </source>
</evidence>
<comment type="function">
    <text evidence="2 8">The glycine cleavage system catalyzes the degradation of glycine. The P protein binds the alpha-amino group of glycine through its pyridoxal phosphate cofactor; CO(2) is released and the remaining methylamine moiety is then transferred to the lipoamide cofactor of the H protein.</text>
</comment>
<gene>
    <name evidence="8" type="primary">gcvP</name>
    <name evidence="12" type="ORF">SAMN05216267_100915</name>
</gene>
<dbReference type="NCBIfam" id="TIGR00461">
    <property type="entry name" value="gcvP"/>
    <property type="match status" value="1"/>
</dbReference>